<reference evidence="1" key="1">
    <citation type="submission" date="2022-07" db="EMBL/GenBank/DDBJ databases">
        <title>Arcobacter roscoffensis sp. nov., a marine bacterium isolated from coastal seawater collected from Roscoff, France.</title>
        <authorList>
            <person name="Pascual J."/>
            <person name="Lepeaux C."/>
            <person name="Methner A."/>
            <person name="Overmann J."/>
        </authorList>
    </citation>
    <scope>NUCLEOTIDE SEQUENCE</scope>
    <source>
        <strain evidence="1">ARW1-2F2</strain>
    </source>
</reference>
<sequence length="140" mass="16042">MLNVGINILGQVAKTALFSAVSTKVIDSIITSKINKKNDHNKWMRETKLNLFSKISNEILSFDIKNSSSQDEKRLKEICNKTVLLLDEKKLIIEIQEYLKDLAQTQRALVFDEKNESLINSFNKKSMNLVISLNNNLKRS</sequence>
<dbReference type="Proteomes" id="UP001060012">
    <property type="component" value="Chromosome"/>
</dbReference>
<proteinExistence type="predicted"/>
<protein>
    <submittedName>
        <fullName evidence="1">Uncharacterized protein</fullName>
    </submittedName>
</protein>
<name>A0ABY5E2W6_9BACT</name>
<gene>
    <name evidence="1" type="ORF">NJU99_11755</name>
</gene>
<accession>A0ABY5E2W6</accession>
<organism evidence="1 2">
    <name type="scientific">Arcobacter roscoffensis</name>
    <dbReference type="NCBI Taxonomy" id="2961520"/>
    <lineage>
        <taxon>Bacteria</taxon>
        <taxon>Pseudomonadati</taxon>
        <taxon>Campylobacterota</taxon>
        <taxon>Epsilonproteobacteria</taxon>
        <taxon>Campylobacterales</taxon>
        <taxon>Arcobacteraceae</taxon>
        <taxon>Arcobacter</taxon>
    </lineage>
</organism>
<evidence type="ECO:0000313" key="2">
    <source>
        <dbReference type="Proteomes" id="UP001060012"/>
    </source>
</evidence>
<evidence type="ECO:0000313" key="1">
    <source>
        <dbReference type="EMBL" id="UTJ05919.1"/>
    </source>
</evidence>
<keyword evidence="2" id="KW-1185">Reference proteome</keyword>
<dbReference type="RefSeq" id="WP_254576100.1">
    <property type="nucleotide sequence ID" value="NZ_CP100595.1"/>
</dbReference>
<dbReference type="EMBL" id="CP100595">
    <property type="protein sequence ID" value="UTJ05919.1"/>
    <property type="molecule type" value="Genomic_DNA"/>
</dbReference>